<keyword evidence="1" id="KW-1185">Reference proteome</keyword>
<dbReference type="RefSeq" id="XP_030375182.1">
    <property type="nucleotide sequence ID" value="XM_030519322.1"/>
</dbReference>
<evidence type="ECO:0000313" key="1">
    <source>
        <dbReference type="Proteomes" id="UP000504634"/>
    </source>
</evidence>
<dbReference type="OrthoDB" id="8035009at2759"/>
<gene>
    <name evidence="2" type="primary">LOC115624584</name>
</gene>
<reference evidence="2" key="1">
    <citation type="submission" date="2025-08" db="UniProtKB">
        <authorList>
            <consortium name="RefSeq"/>
        </authorList>
    </citation>
    <scope>IDENTIFICATION</scope>
    <source>
        <strain evidence="2">11010-0011.00</strain>
        <tissue evidence="2">Whole body</tissue>
    </source>
</reference>
<proteinExistence type="predicted"/>
<accession>A0A6J2TJJ2</accession>
<dbReference type="Proteomes" id="UP000504634">
    <property type="component" value="Unplaced"/>
</dbReference>
<organism evidence="1 2">
    <name type="scientific">Drosophila lebanonensis</name>
    <name type="common">Fruit fly</name>
    <name type="synonym">Scaptodrosophila lebanonensis</name>
    <dbReference type="NCBI Taxonomy" id="7225"/>
    <lineage>
        <taxon>Eukaryota</taxon>
        <taxon>Metazoa</taxon>
        <taxon>Ecdysozoa</taxon>
        <taxon>Arthropoda</taxon>
        <taxon>Hexapoda</taxon>
        <taxon>Insecta</taxon>
        <taxon>Pterygota</taxon>
        <taxon>Neoptera</taxon>
        <taxon>Endopterygota</taxon>
        <taxon>Diptera</taxon>
        <taxon>Brachycera</taxon>
        <taxon>Muscomorpha</taxon>
        <taxon>Ephydroidea</taxon>
        <taxon>Drosophilidae</taxon>
        <taxon>Scaptodrosophila</taxon>
    </lineage>
</organism>
<sequence>MPCVNTQNTQLLKNSKFKAVISSNKMKHSSQTTLGTSFFDAFWPLIIDENICHIESKSVEFFVSERPFCQRRWHTLLAKAGYPNYFSPFGLRCCDAATKEEESEEDAEKKADEAAERISSAAHADYDNYGSVAVPPLDQHVKHKGQERERRQKLAYEFANRKYPWTMQAPTHELGFSLKSELCVQFYHPMELSILRGIHDYQCKLMIIDAGTELCIDDFKRWIKFRPFIQMLVLVRCPLVERHLQLLKVFQTLLVEENKENNWHDELQCSVRTGLKHAKKLELFKNCADAFVFVFSRFRGICTCDTFKIMQRY</sequence>
<name>A0A6J2TJJ2_DROLE</name>
<dbReference type="GeneID" id="115624584"/>
<protein>
    <submittedName>
        <fullName evidence="2">Uncharacterized protein LOC115624584</fullName>
    </submittedName>
</protein>
<dbReference type="AlphaFoldDB" id="A0A6J2TJJ2"/>
<evidence type="ECO:0000313" key="2">
    <source>
        <dbReference type="RefSeq" id="XP_030375182.1"/>
    </source>
</evidence>